<dbReference type="SUPFAM" id="SSF54427">
    <property type="entry name" value="NTF2-like"/>
    <property type="match status" value="2"/>
</dbReference>
<dbReference type="RefSeq" id="WP_139063071.1">
    <property type="nucleotide sequence ID" value="NZ_FLOB01000001.1"/>
</dbReference>
<evidence type="ECO:0000256" key="1">
    <source>
        <dbReference type="SAM" id="MobiDB-lite"/>
    </source>
</evidence>
<dbReference type="AlphaFoldDB" id="A0A1A8T2C0"/>
<dbReference type="Proteomes" id="UP000092544">
    <property type="component" value="Unassembled WGS sequence"/>
</dbReference>
<protein>
    <submittedName>
        <fullName evidence="4">SnoaL-like domain protein</fullName>
    </submittedName>
</protein>
<keyword evidence="5" id="KW-1185">Reference proteome</keyword>
<feature type="signal peptide" evidence="2">
    <location>
        <begin position="1"/>
        <end position="23"/>
    </location>
</feature>
<dbReference type="OrthoDB" id="9812089at2"/>
<evidence type="ECO:0000256" key="2">
    <source>
        <dbReference type="SAM" id="SignalP"/>
    </source>
</evidence>
<dbReference type="PROSITE" id="PS51257">
    <property type="entry name" value="PROKAR_LIPOPROTEIN"/>
    <property type="match status" value="1"/>
</dbReference>
<gene>
    <name evidence="4" type="ORF">MSP8886_00526</name>
</gene>
<feature type="region of interest" description="Disordered" evidence="1">
    <location>
        <begin position="273"/>
        <end position="292"/>
    </location>
</feature>
<evidence type="ECO:0000313" key="4">
    <source>
        <dbReference type="EMBL" id="SBS26184.1"/>
    </source>
</evidence>
<dbReference type="STRING" id="1792290.MSP8886_00526"/>
<dbReference type="EMBL" id="FLOB01000001">
    <property type="protein sequence ID" value="SBS26184.1"/>
    <property type="molecule type" value="Genomic_DNA"/>
</dbReference>
<keyword evidence="2" id="KW-0732">Signal</keyword>
<dbReference type="Pfam" id="PF12680">
    <property type="entry name" value="SnoaL_2"/>
    <property type="match status" value="1"/>
</dbReference>
<dbReference type="InterPro" id="IPR037401">
    <property type="entry name" value="SnoaL-like"/>
</dbReference>
<evidence type="ECO:0000259" key="3">
    <source>
        <dbReference type="Pfam" id="PF12680"/>
    </source>
</evidence>
<sequence>MLCRLVSAGFVSCVLLVSGCASSTSEQKAAVNEKDIAVTVLQKLGTTDPNYLNYIREDYIQHNLGAATGKQGLINFLKQFPSTPAKDSKSYAVRVLQDGNYVIVQSNVVPYDSVVFDIFRFKNGKIAEHWDNAQSIEKQPNPSGHTQTDGSTKIVDRDKTLQNKVLVRNFVQTVLVDNKIDETPKFISSTQYIQHNPHIADGMAGLRKAFANMAKQGQLSHYRKIEAVLGEGNFVLVVSSGQDKGKPIALYDLFRVANNKIVEHWDVVAPIPPKAQQKNDNGKFNFPDSVMK</sequence>
<name>A0A1A8T2C0_9GAMM</name>
<accession>A0A1A8T2C0</accession>
<evidence type="ECO:0000313" key="5">
    <source>
        <dbReference type="Proteomes" id="UP000092544"/>
    </source>
</evidence>
<organism evidence="4 5">
    <name type="scientific">Marinomonas spartinae</name>
    <dbReference type="NCBI Taxonomy" id="1792290"/>
    <lineage>
        <taxon>Bacteria</taxon>
        <taxon>Pseudomonadati</taxon>
        <taxon>Pseudomonadota</taxon>
        <taxon>Gammaproteobacteria</taxon>
        <taxon>Oceanospirillales</taxon>
        <taxon>Oceanospirillaceae</taxon>
        <taxon>Marinomonas</taxon>
    </lineage>
</organism>
<feature type="chain" id="PRO_5008378727" evidence="2">
    <location>
        <begin position="24"/>
        <end position="292"/>
    </location>
</feature>
<reference evidence="4 5" key="1">
    <citation type="submission" date="2016-06" db="EMBL/GenBank/DDBJ databases">
        <authorList>
            <person name="Kjaerup R.B."/>
            <person name="Dalgaard T.S."/>
            <person name="Juul-Madsen H.R."/>
        </authorList>
    </citation>
    <scope>NUCLEOTIDE SEQUENCE [LARGE SCALE GENOMIC DNA]</scope>
    <source>
        <strain evidence="4 5">CECT 8886</strain>
    </source>
</reference>
<feature type="domain" description="SnoaL-like" evidence="3">
    <location>
        <begin position="52"/>
        <end position="129"/>
    </location>
</feature>
<proteinExistence type="predicted"/>
<dbReference type="InterPro" id="IPR032710">
    <property type="entry name" value="NTF2-like_dom_sf"/>
</dbReference>
<dbReference type="Gene3D" id="3.10.450.50">
    <property type="match status" value="2"/>
</dbReference>